<gene>
    <name evidence="2" type="ORF">ElyMa_006356300</name>
</gene>
<comment type="caution">
    <text evidence="2">The sequence shown here is derived from an EMBL/GenBank/DDBJ whole genome shotgun (WGS) entry which is preliminary data.</text>
</comment>
<reference evidence="2 3" key="1">
    <citation type="journal article" date="2021" name="Elife">
        <title>Chloroplast acquisition without the gene transfer in kleptoplastic sea slugs, Plakobranchus ocellatus.</title>
        <authorList>
            <person name="Maeda T."/>
            <person name="Takahashi S."/>
            <person name="Yoshida T."/>
            <person name="Shimamura S."/>
            <person name="Takaki Y."/>
            <person name="Nagai Y."/>
            <person name="Toyoda A."/>
            <person name="Suzuki Y."/>
            <person name="Arimoto A."/>
            <person name="Ishii H."/>
            <person name="Satoh N."/>
            <person name="Nishiyama T."/>
            <person name="Hasebe M."/>
            <person name="Maruyama T."/>
            <person name="Minagawa J."/>
            <person name="Obokata J."/>
            <person name="Shigenobu S."/>
        </authorList>
    </citation>
    <scope>NUCLEOTIDE SEQUENCE [LARGE SCALE GENOMIC DNA]</scope>
</reference>
<dbReference type="InterPro" id="IPR052252">
    <property type="entry name" value="CEMIP/CEMIP2"/>
</dbReference>
<dbReference type="InterPro" id="IPR019316">
    <property type="entry name" value="G8_domain"/>
</dbReference>
<feature type="non-terminal residue" evidence="2">
    <location>
        <position position="1"/>
    </location>
</feature>
<dbReference type="PANTHER" id="PTHR15535:SF17">
    <property type="entry name" value="TRANSMEMBRANE PROTEIN"/>
    <property type="match status" value="1"/>
</dbReference>
<evidence type="ECO:0000313" key="3">
    <source>
        <dbReference type="Proteomes" id="UP000762676"/>
    </source>
</evidence>
<dbReference type="Proteomes" id="UP000762676">
    <property type="component" value="Unassembled WGS sequence"/>
</dbReference>
<keyword evidence="3" id="KW-1185">Reference proteome</keyword>
<dbReference type="AlphaFoldDB" id="A0AAV4HLW7"/>
<dbReference type="Pfam" id="PF15711">
    <property type="entry name" value="ILEI"/>
    <property type="match status" value="1"/>
</dbReference>
<feature type="domain" description="G8" evidence="1">
    <location>
        <begin position="1"/>
        <end position="41"/>
    </location>
</feature>
<sequence>KSDSPGNVAVPGFGRKFIGAASGSRLELHGKQKKSWTKLVATVSPGCQPLYDSKKQAKRGRTGIWLNVWSANGTSLGLFTYRLEGHKRRNILTNLANKIKHIPDGRIVSVAVFKSLGKPTRAFDNVYRAIEALGGTRIRQVGQNEPYVLIAETGRPDCAIERHTSRHQTSHDSLEASATFPHGDVVFRARRLVQFNLRYSQFW</sequence>
<name>A0AAV4HLW7_9GAST</name>
<proteinExistence type="predicted"/>
<dbReference type="InterPro" id="IPR039477">
    <property type="entry name" value="ILEI/PANDER_dom"/>
</dbReference>
<protein>
    <submittedName>
        <fullName evidence="2">Cell migration-inducing protein, hyaluronan-binding</fullName>
    </submittedName>
</protein>
<accession>A0AAV4HLW7</accession>
<dbReference type="PROSITE" id="PS51484">
    <property type="entry name" value="G8"/>
    <property type="match status" value="1"/>
</dbReference>
<dbReference type="PANTHER" id="PTHR15535">
    <property type="entry name" value="TRANSMEMBRANE PROTEIN 2-RELATED"/>
    <property type="match status" value="1"/>
</dbReference>
<dbReference type="Pfam" id="PF10162">
    <property type="entry name" value="G8"/>
    <property type="match status" value="1"/>
</dbReference>
<dbReference type="EMBL" id="BMAT01012755">
    <property type="protein sequence ID" value="GFR98699.1"/>
    <property type="molecule type" value="Genomic_DNA"/>
</dbReference>
<evidence type="ECO:0000259" key="1">
    <source>
        <dbReference type="PROSITE" id="PS51484"/>
    </source>
</evidence>
<evidence type="ECO:0000313" key="2">
    <source>
        <dbReference type="EMBL" id="GFR98699.1"/>
    </source>
</evidence>
<organism evidence="2 3">
    <name type="scientific">Elysia marginata</name>
    <dbReference type="NCBI Taxonomy" id="1093978"/>
    <lineage>
        <taxon>Eukaryota</taxon>
        <taxon>Metazoa</taxon>
        <taxon>Spiralia</taxon>
        <taxon>Lophotrochozoa</taxon>
        <taxon>Mollusca</taxon>
        <taxon>Gastropoda</taxon>
        <taxon>Heterobranchia</taxon>
        <taxon>Euthyneura</taxon>
        <taxon>Panpulmonata</taxon>
        <taxon>Sacoglossa</taxon>
        <taxon>Placobranchoidea</taxon>
        <taxon>Plakobranchidae</taxon>
        <taxon>Elysia</taxon>
    </lineage>
</organism>